<dbReference type="AlphaFoldDB" id="A0A3M7TWK8"/>
<feature type="transmembrane region" description="Helical" evidence="2">
    <location>
        <begin position="12"/>
        <end position="31"/>
    </location>
</feature>
<dbReference type="OrthoDB" id="2690199at2"/>
<dbReference type="InterPro" id="IPR005081">
    <property type="entry name" value="SpoIIGA"/>
</dbReference>
<feature type="transmembrane region" description="Helical" evidence="2">
    <location>
        <begin position="94"/>
        <end position="113"/>
    </location>
</feature>
<dbReference type="GO" id="GO:0030436">
    <property type="term" value="P:asexual sporulation"/>
    <property type="evidence" value="ECO:0007669"/>
    <property type="project" value="InterPro"/>
</dbReference>
<sequence>MRFPMTLYLDVIWLLNFLIDWMLLALTALALKQHVRKWKLTLGAFIASMYLFLLFSPVSSVVAHPLFKAVYSIGIVTSAFGFKGFKPFFKAWMMFYFVSFMTGGGLIAAHSFFSTDLFTVNGTFATRLSGFGSPVSWLFVVIGFPAVYYFSRKSIHGIETAKIRYDQIMNVRVMVSGTELVLKGFVDSGNQLKDPISGRPVMIIDMTKHMDSFPEELVRFTQKGTQSITDFQAVEKHAMTLVPYRTVGKSHQFLWALKPSNVIVSPGEKEESFSCSHVLIGLSYTPLSSLDDYDCILHPGMFQNQKQSPA</sequence>
<keyword evidence="4" id="KW-1185">Reference proteome</keyword>
<accession>A0A3M7TWK8</accession>
<keyword evidence="2" id="KW-0472">Membrane</keyword>
<dbReference type="NCBIfam" id="TIGR02854">
    <property type="entry name" value="spore_II_GA"/>
    <property type="match status" value="1"/>
</dbReference>
<feature type="transmembrane region" description="Helical" evidence="2">
    <location>
        <begin position="133"/>
        <end position="150"/>
    </location>
</feature>
<dbReference type="PIRSF" id="PIRSF018571">
    <property type="entry name" value="SpoIIGA"/>
    <property type="match status" value="1"/>
</dbReference>
<feature type="active site" evidence="1">
    <location>
        <position position="187"/>
    </location>
</feature>
<evidence type="ECO:0000256" key="2">
    <source>
        <dbReference type="SAM" id="Phobius"/>
    </source>
</evidence>
<organism evidence="3 4">
    <name type="scientific">Alteribacter keqinensis</name>
    <dbReference type="NCBI Taxonomy" id="2483800"/>
    <lineage>
        <taxon>Bacteria</taxon>
        <taxon>Bacillati</taxon>
        <taxon>Bacillota</taxon>
        <taxon>Bacilli</taxon>
        <taxon>Bacillales</taxon>
        <taxon>Bacillaceae</taxon>
        <taxon>Alteribacter</taxon>
    </lineage>
</organism>
<dbReference type="GO" id="GO:0004190">
    <property type="term" value="F:aspartic-type endopeptidase activity"/>
    <property type="evidence" value="ECO:0007669"/>
    <property type="project" value="InterPro"/>
</dbReference>
<dbReference type="EMBL" id="RHIB01000001">
    <property type="protein sequence ID" value="RNA69681.1"/>
    <property type="molecule type" value="Genomic_DNA"/>
</dbReference>
<dbReference type="GO" id="GO:0006508">
    <property type="term" value="P:proteolysis"/>
    <property type="evidence" value="ECO:0007669"/>
    <property type="project" value="InterPro"/>
</dbReference>
<keyword evidence="2" id="KW-1133">Transmembrane helix</keyword>
<protein>
    <submittedName>
        <fullName evidence="3">Sigma-E processing peptidase SpoIIGA</fullName>
    </submittedName>
</protein>
<feature type="transmembrane region" description="Helical" evidence="2">
    <location>
        <begin position="38"/>
        <end position="56"/>
    </location>
</feature>
<keyword evidence="2" id="KW-0812">Transmembrane</keyword>
<comment type="caution">
    <text evidence="3">The sequence shown here is derived from an EMBL/GenBank/DDBJ whole genome shotgun (WGS) entry which is preliminary data.</text>
</comment>
<proteinExistence type="predicted"/>
<dbReference type="Pfam" id="PF03419">
    <property type="entry name" value="Peptidase_U4"/>
    <property type="match status" value="1"/>
</dbReference>
<evidence type="ECO:0000256" key="1">
    <source>
        <dbReference type="PIRSR" id="PIRSR018571-1"/>
    </source>
</evidence>
<evidence type="ECO:0000313" key="4">
    <source>
        <dbReference type="Proteomes" id="UP000278746"/>
    </source>
</evidence>
<evidence type="ECO:0000313" key="3">
    <source>
        <dbReference type="EMBL" id="RNA69681.1"/>
    </source>
</evidence>
<dbReference type="Proteomes" id="UP000278746">
    <property type="component" value="Unassembled WGS sequence"/>
</dbReference>
<gene>
    <name evidence="3" type="primary">spoIIGA</name>
    <name evidence="3" type="ORF">EBO34_07020</name>
</gene>
<name>A0A3M7TWK8_9BACI</name>
<reference evidence="3 4" key="1">
    <citation type="submission" date="2018-10" db="EMBL/GenBank/DDBJ databases">
        <title>Bacillus Keqinensis sp. nov., a moderately halophilic bacterium isolated from a saline-alkaline lake.</title>
        <authorList>
            <person name="Wang H."/>
        </authorList>
    </citation>
    <scope>NUCLEOTIDE SEQUENCE [LARGE SCALE GENOMIC DNA]</scope>
    <source>
        <strain evidence="3 4">KQ-3</strain>
    </source>
</reference>